<dbReference type="AlphaFoldDB" id="A0A5M5C6R5"/>
<evidence type="ECO:0000259" key="1">
    <source>
        <dbReference type="Pfam" id="PF15495"/>
    </source>
</evidence>
<dbReference type="Gene3D" id="2.60.40.3690">
    <property type="match status" value="1"/>
</dbReference>
<gene>
    <name evidence="2" type="ORF">F3D71_06280</name>
</gene>
<organism evidence="2 3">
    <name type="scientific">Bacteroides ovatus</name>
    <dbReference type="NCBI Taxonomy" id="28116"/>
    <lineage>
        <taxon>Bacteria</taxon>
        <taxon>Pseudomonadati</taxon>
        <taxon>Bacteroidota</taxon>
        <taxon>Bacteroidia</taxon>
        <taxon>Bacteroidales</taxon>
        <taxon>Bacteroidaceae</taxon>
        <taxon>Bacteroides</taxon>
    </lineage>
</organism>
<protein>
    <recommendedName>
        <fullName evidence="1">Minor fimbrium subunit Mfa1 C-terminal domain-containing protein</fullName>
    </recommendedName>
</protein>
<proteinExistence type="predicted"/>
<dbReference type="Proteomes" id="UP000323717">
    <property type="component" value="Unassembled WGS sequence"/>
</dbReference>
<dbReference type="EMBL" id="VWLE01000055">
    <property type="protein sequence ID" value="KAA3953341.1"/>
    <property type="molecule type" value="Genomic_DNA"/>
</dbReference>
<name>A0A5M5C6R5_BACOV</name>
<accession>A0A5M5C6R5</accession>
<reference evidence="2 3" key="1">
    <citation type="journal article" date="2019" name="Nat. Med.">
        <title>A library of human gut bacterial isolates paired with longitudinal multiomics data enables mechanistic microbiome research.</title>
        <authorList>
            <person name="Poyet M."/>
            <person name="Groussin M."/>
            <person name="Gibbons S.M."/>
            <person name="Avila-Pacheco J."/>
            <person name="Jiang X."/>
            <person name="Kearney S.M."/>
            <person name="Perrotta A.R."/>
            <person name="Berdy B."/>
            <person name="Zhao S."/>
            <person name="Lieberman T.D."/>
            <person name="Swanson P.K."/>
            <person name="Smith M."/>
            <person name="Roesemann S."/>
            <person name="Alexander J.E."/>
            <person name="Rich S.A."/>
            <person name="Livny J."/>
            <person name="Vlamakis H."/>
            <person name="Clish C."/>
            <person name="Bullock K."/>
            <person name="Deik A."/>
            <person name="Scott J."/>
            <person name="Pierce K.A."/>
            <person name="Xavier R.J."/>
            <person name="Alm E.J."/>
        </authorList>
    </citation>
    <scope>NUCLEOTIDE SEQUENCE [LARGE SCALE GENOMIC DNA]</scope>
    <source>
        <strain evidence="2 3">BIOML-A163</strain>
    </source>
</reference>
<feature type="non-terminal residue" evidence="2">
    <location>
        <position position="1"/>
    </location>
</feature>
<evidence type="ECO:0000313" key="2">
    <source>
        <dbReference type="EMBL" id="KAA3953341.1"/>
    </source>
</evidence>
<dbReference type="Pfam" id="PF15495">
    <property type="entry name" value="Fimbrillin_C"/>
    <property type="match status" value="1"/>
</dbReference>
<evidence type="ECO:0000313" key="3">
    <source>
        <dbReference type="Proteomes" id="UP000323717"/>
    </source>
</evidence>
<comment type="caution">
    <text evidence="2">The sequence shown here is derived from an EMBL/GenBank/DDBJ whole genome shotgun (WGS) entry which is preliminary data.</text>
</comment>
<feature type="domain" description="Minor fimbrium subunit Mfa1 C-terminal" evidence="1">
    <location>
        <begin position="44"/>
        <end position="126"/>
    </location>
</feature>
<sequence length="131" mass="14952">VYYGSSFSTSEGIYSVVTIKKYSHPKNALPGYKESIEGTIRIFQYTGGTCYYRVNVEDNMDGKTEANNLFYSVMRNRFYNVNISKITSIGYPDDEDVTVDPTDPINQKTYMQAHITVEPWTKVEQDAELGM</sequence>
<dbReference type="InterPro" id="IPR029140">
    <property type="entry name" value="Mfa1_C"/>
</dbReference>